<keyword evidence="2" id="KW-0472">Membrane</keyword>
<feature type="transmembrane region" description="Helical" evidence="2">
    <location>
        <begin position="70"/>
        <end position="88"/>
    </location>
</feature>
<evidence type="ECO:0000313" key="4">
    <source>
        <dbReference type="Proteomes" id="UP000179010"/>
    </source>
</evidence>
<keyword evidence="2" id="KW-0812">Transmembrane</keyword>
<reference evidence="3 4" key="1">
    <citation type="journal article" date="2016" name="Nat. Commun.">
        <title>Thousands of microbial genomes shed light on interconnected biogeochemical processes in an aquifer system.</title>
        <authorList>
            <person name="Anantharaman K."/>
            <person name="Brown C.T."/>
            <person name="Hug L.A."/>
            <person name="Sharon I."/>
            <person name="Castelle C.J."/>
            <person name="Probst A.J."/>
            <person name="Thomas B.C."/>
            <person name="Singh A."/>
            <person name="Wilkins M.J."/>
            <person name="Karaoz U."/>
            <person name="Brodie E.L."/>
            <person name="Williams K.H."/>
            <person name="Hubbard S.S."/>
            <person name="Banfield J.F."/>
        </authorList>
    </citation>
    <scope>NUCLEOTIDE SEQUENCE [LARGE SCALE GENOMIC DNA]</scope>
</reference>
<dbReference type="Proteomes" id="UP000179010">
    <property type="component" value="Unassembled WGS sequence"/>
</dbReference>
<comment type="caution">
    <text evidence="3">The sequence shown here is derived from an EMBL/GenBank/DDBJ whole genome shotgun (WGS) entry which is preliminary data.</text>
</comment>
<gene>
    <name evidence="3" type="ORF">A2994_03320</name>
</gene>
<proteinExistence type="predicted"/>
<feature type="transmembrane region" description="Helical" evidence="2">
    <location>
        <begin position="12"/>
        <end position="34"/>
    </location>
</feature>
<accession>A0A1F4PQ36</accession>
<feature type="transmembrane region" description="Helical" evidence="2">
    <location>
        <begin position="144"/>
        <end position="166"/>
    </location>
</feature>
<keyword evidence="2" id="KW-1133">Transmembrane helix</keyword>
<feature type="transmembrane region" description="Helical" evidence="2">
    <location>
        <begin position="342"/>
        <end position="362"/>
    </location>
</feature>
<feature type="transmembrane region" description="Helical" evidence="2">
    <location>
        <begin position="239"/>
        <end position="259"/>
    </location>
</feature>
<evidence type="ECO:0000313" key="3">
    <source>
        <dbReference type="EMBL" id="OGB85162.1"/>
    </source>
</evidence>
<dbReference type="EMBL" id="METE01000009">
    <property type="protein sequence ID" value="OGB85162.1"/>
    <property type="molecule type" value="Genomic_DNA"/>
</dbReference>
<dbReference type="STRING" id="1798539.A2994_03320"/>
<dbReference type="AlphaFoldDB" id="A0A1F4PQ36"/>
<feature type="transmembrane region" description="Helical" evidence="2">
    <location>
        <begin position="46"/>
        <end position="63"/>
    </location>
</feature>
<feature type="transmembrane region" description="Helical" evidence="2">
    <location>
        <begin position="204"/>
        <end position="227"/>
    </location>
</feature>
<feature type="transmembrane region" description="Helical" evidence="2">
    <location>
        <begin position="108"/>
        <end position="132"/>
    </location>
</feature>
<feature type="region of interest" description="Disordered" evidence="1">
    <location>
        <begin position="620"/>
        <end position="653"/>
    </location>
</feature>
<evidence type="ECO:0000256" key="2">
    <source>
        <dbReference type="SAM" id="Phobius"/>
    </source>
</evidence>
<sequence>MPKQKLTKILKWSAAGLLVAGLVLIAGLGITYAQGDATGGKEYDRINFWAGLGVAFIGLLAKFFGIIGEVIAGIIMPIVMQILDALLSDPNWVFSNDSPLKDIVTVSHGAALTLANGFLLLGLIVASVAIILRIGTGTYNIKKFLGSFVTMAILANVSLPIFMALLGMGDALFNSVDFLFVESTIGISRDTILVYLKDLANMHIPISLGVAGTILVLATMLISAWVLIKVTLLLIERTIFLFIMLVLAPLSFGMSVLPTTQKMASQWIENVIKWILAMPMTYAILALGVFVLQEIGGKGTTPGELSSFVTGLGSSIDIVGGGGIELSASPIHIAAATSVKDLLMFIIGLTIIYMAGTVPKMLKIGGAIAGLVESPGKLTGMGQKAWKTIADTATGKTPIGKFGKGVVGARWRETMAGWYDKNPVFGKAAQGLRRLEGWRSSLGKEWYSGILNPTGRKVKGESDEKLGITKARAAALSGRLMPLVQELDAEAKNRGAVDKEGKPITRWYGLSGMDQKSITKDNKELKAKASRVSDLQSSLAYMLRQITPKDLADFDPVDRMADDLDAAKPEEHEEGEWGDTIIRMGKLAGTIGPESDVAREAIKDLSDKIIDLTGLNPYKLGKGKRGRRATPASGGGEPAGGVEDMDADEAPDVPTEGELAYKRQDELAGGIADAKKDVRAQVKAEGTSEVSSKVVETVLATEAEDEEGNPKRFGEMLDAAIQEIKDIVGSENKDSAAQVAQTKLETKGFSAEEATQLAQLGKAATPADVDSLSTISGSVRGQNTTLSQLVQKVQGLQQESHQIESGLQRGAESRVADSGDEYQHYGAAINTTLEQQIAREAAKSAQSDPAIIRADIHQQTLNQVINFHQQAEQLVGAERSGAGPAAEQVSRVNLANEVFAFLKDLNIPPAAGQDEYRRDATPHQILSDIDTAHRVIELQFKTPAAGGAATKPPTQ</sequence>
<name>A0A1F4PQ36_UNCK3</name>
<protein>
    <submittedName>
        <fullName evidence="3">Uncharacterized protein</fullName>
    </submittedName>
</protein>
<feature type="transmembrane region" description="Helical" evidence="2">
    <location>
        <begin position="271"/>
        <end position="292"/>
    </location>
</feature>
<evidence type="ECO:0000256" key="1">
    <source>
        <dbReference type="SAM" id="MobiDB-lite"/>
    </source>
</evidence>
<organism evidence="3 4">
    <name type="scientific">candidate division Kazan bacterium RIFCSPLOWO2_01_FULL_48_13</name>
    <dbReference type="NCBI Taxonomy" id="1798539"/>
    <lineage>
        <taxon>Bacteria</taxon>
        <taxon>Bacteria division Kazan-3B-28</taxon>
    </lineage>
</organism>